<keyword evidence="3" id="KW-1185">Reference proteome</keyword>
<protein>
    <submittedName>
        <fullName evidence="2">Uncharacterized protein</fullName>
    </submittedName>
</protein>
<comment type="caution">
    <text evidence="2">The sequence shown here is derived from an EMBL/GenBank/DDBJ whole genome shotgun (WGS) entry which is preliminary data.</text>
</comment>
<dbReference type="Proteomes" id="UP001597024">
    <property type="component" value="Unassembled WGS sequence"/>
</dbReference>
<dbReference type="EMBL" id="JBHTHX010000430">
    <property type="protein sequence ID" value="MFD0885755.1"/>
    <property type="molecule type" value="Genomic_DNA"/>
</dbReference>
<feature type="region of interest" description="Disordered" evidence="1">
    <location>
        <begin position="124"/>
        <end position="149"/>
    </location>
</feature>
<name>A0ABW3DSJ3_9ACTN</name>
<feature type="compositionally biased region" description="Low complexity" evidence="1">
    <location>
        <begin position="136"/>
        <end position="149"/>
    </location>
</feature>
<organism evidence="2 3">
    <name type="scientific">Streptosporangium algeriense</name>
    <dbReference type="NCBI Taxonomy" id="1682748"/>
    <lineage>
        <taxon>Bacteria</taxon>
        <taxon>Bacillati</taxon>
        <taxon>Actinomycetota</taxon>
        <taxon>Actinomycetes</taxon>
        <taxon>Streptosporangiales</taxon>
        <taxon>Streptosporangiaceae</taxon>
        <taxon>Streptosporangium</taxon>
    </lineage>
</organism>
<gene>
    <name evidence="2" type="ORF">ACFQ08_14485</name>
</gene>
<evidence type="ECO:0000313" key="2">
    <source>
        <dbReference type="EMBL" id="MFD0885755.1"/>
    </source>
</evidence>
<accession>A0ABW3DSJ3</accession>
<reference evidence="3" key="1">
    <citation type="journal article" date="2019" name="Int. J. Syst. Evol. Microbiol.">
        <title>The Global Catalogue of Microorganisms (GCM) 10K type strain sequencing project: providing services to taxonomists for standard genome sequencing and annotation.</title>
        <authorList>
            <consortium name="The Broad Institute Genomics Platform"/>
            <consortium name="The Broad Institute Genome Sequencing Center for Infectious Disease"/>
            <person name="Wu L."/>
            <person name="Ma J."/>
        </authorList>
    </citation>
    <scope>NUCLEOTIDE SEQUENCE [LARGE SCALE GENOMIC DNA]</scope>
    <source>
        <strain evidence="3">CCUG 62974</strain>
    </source>
</reference>
<evidence type="ECO:0000313" key="3">
    <source>
        <dbReference type="Proteomes" id="UP001597024"/>
    </source>
</evidence>
<evidence type="ECO:0000256" key="1">
    <source>
        <dbReference type="SAM" id="MobiDB-lite"/>
    </source>
</evidence>
<sequence>MKLSITGMPHRTDYRLELDGHNIARGLRRAVLDLDPSGVPTLELEIRVHELERLDVEEVQVLLPEATRDLLTRLGWTPPGVQDVSAERAAIVELIREYFAPVDDPLYEDVRILCERITRGEHRSRIRGQVEPDPPGGQVQPDPGPAAGA</sequence>
<proteinExistence type="predicted"/>